<evidence type="ECO:0000313" key="2">
    <source>
        <dbReference type="EMBL" id="GIJ70304.1"/>
    </source>
</evidence>
<reference evidence="2" key="1">
    <citation type="submission" date="2021-01" db="EMBL/GenBank/DDBJ databases">
        <title>Whole genome shotgun sequence of Virgisporangium ochraceum NBRC 16418.</title>
        <authorList>
            <person name="Komaki H."/>
            <person name="Tamura T."/>
        </authorList>
    </citation>
    <scope>NUCLEOTIDE SEQUENCE</scope>
    <source>
        <strain evidence="2">NBRC 16418</strain>
    </source>
</reference>
<organism evidence="2 3">
    <name type="scientific">Virgisporangium ochraceum</name>
    <dbReference type="NCBI Taxonomy" id="65505"/>
    <lineage>
        <taxon>Bacteria</taxon>
        <taxon>Bacillati</taxon>
        <taxon>Actinomycetota</taxon>
        <taxon>Actinomycetes</taxon>
        <taxon>Micromonosporales</taxon>
        <taxon>Micromonosporaceae</taxon>
        <taxon>Virgisporangium</taxon>
    </lineage>
</organism>
<feature type="compositionally biased region" description="Basic and acidic residues" evidence="1">
    <location>
        <begin position="217"/>
        <end position="263"/>
    </location>
</feature>
<protein>
    <submittedName>
        <fullName evidence="2">Uncharacterized protein</fullName>
    </submittedName>
</protein>
<evidence type="ECO:0000313" key="3">
    <source>
        <dbReference type="Proteomes" id="UP000635606"/>
    </source>
</evidence>
<name>A0A8J3ZUT0_9ACTN</name>
<accession>A0A8J3ZUT0</accession>
<proteinExistence type="predicted"/>
<evidence type="ECO:0000256" key="1">
    <source>
        <dbReference type="SAM" id="MobiDB-lite"/>
    </source>
</evidence>
<sequence length="307" mass="32809">MTLDEVAAELYALPPEEFTAARGEAVAAARKAGDRELAGQIGGLRRPTVGAWLVNLLAHQRPDLIGELLSLGAAMRAAQRNLRGDELRELSTQRRAMVSSLARESRALAVAAGRGVRAVLPLGEVENTLTAALADPDIADEVRLGRLVKPVEYAGFGEQPRPQLRLVQGGAQGGSQGGSAMRGPDAPPSEPAARKGATVSTIAGRKAKRGVTEEEELERRIAEDEEFERQAAAEHEAAKRRLAEQEAARKAAAEQRRRQQAAHRELLAARTALAEAEAKRTEAEKAVRDAKRRVEQAMAAVQAATPG</sequence>
<gene>
    <name evidence="2" type="ORF">Voc01_052210</name>
</gene>
<dbReference type="Proteomes" id="UP000635606">
    <property type="component" value="Unassembled WGS sequence"/>
</dbReference>
<keyword evidence="3" id="KW-1185">Reference proteome</keyword>
<comment type="caution">
    <text evidence="2">The sequence shown here is derived from an EMBL/GenBank/DDBJ whole genome shotgun (WGS) entry which is preliminary data.</text>
</comment>
<dbReference type="EMBL" id="BOPH01000076">
    <property type="protein sequence ID" value="GIJ70304.1"/>
    <property type="molecule type" value="Genomic_DNA"/>
</dbReference>
<dbReference type="RefSeq" id="WP_203930212.1">
    <property type="nucleotide sequence ID" value="NZ_BOPH01000076.1"/>
</dbReference>
<feature type="region of interest" description="Disordered" evidence="1">
    <location>
        <begin position="159"/>
        <end position="263"/>
    </location>
</feature>
<dbReference type="AlphaFoldDB" id="A0A8J3ZUT0"/>